<feature type="transmembrane region" description="Helical" evidence="16">
    <location>
        <begin position="558"/>
        <end position="577"/>
    </location>
</feature>
<dbReference type="PANTHER" id="PTHR22950">
    <property type="entry name" value="AMINO ACID TRANSPORTER"/>
    <property type="match status" value="1"/>
</dbReference>
<keyword evidence="9 16" id="KW-1133">Transmembrane helix</keyword>
<evidence type="ECO:0000313" key="18">
    <source>
        <dbReference type="EMBL" id="KAG1544543.1"/>
    </source>
</evidence>
<feature type="transmembrane region" description="Helical" evidence="16">
    <location>
        <begin position="501"/>
        <end position="518"/>
    </location>
</feature>
<dbReference type="Gene3D" id="6.10.280.10">
    <property type="entry name" value="Mediator complex, subunit Med21"/>
    <property type="match status" value="1"/>
</dbReference>
<comment type="similarity">
    <text evidence="4">Belongs to the amino acid/polyamine transporter 2 family.</text>
</comment>
<dbReference type="EMBL" id="JAANIT010000781">
    <property type="protein sequence ID" value="KAG1544543.1"/>
    <property type="molecule type" value="Genomic_DNA"/>
</dbReference>
<evidence type="ECO:0000256" key="7">
    <source>
        <dbReference type="ARBA" id="ARBA00022692"/>
    </source>
</evidence>
<comment type="similarity">
    <text evidence="3">Belongs to the Mediator complex subunit 21 family.</text>
</comment>
<evidence type="ECO:0000256" key="5">
    <source>
        <dbReference type="ARBA" id="ARBA00019691"/>
    </source>
</evidence>
<dbReference type="Pfam" id="PF01490">
    <property type="entry name" value="Aa_trans"/>
    <property type="match status" value="1"/>
</dbReference>
<organism evidence="18 19">
    <name type="scientific">Rhizopus oryzae</name>
    <name type="common">Mucormycosis agent</name>
    <name type="synonym">Rhizopus arrhizus var. delemar</name>
    <dbReference type="NCBI Taxonomy" id="64495"/>
    <lineage>
        <taxon>Eukaryota</taxon>
        <taxon>Fungi</taxon>
        <taxon>Fungi incertae sedis</taxon>
        <taxon>Mucoromycota</taxon>
        <taxon>Mucoromycotina</taxon>
        <taxon>Mucoromycetes</taxon>
        <taxon>Mucorales</taxon>
        <taxon>Mucorineae</taxon>
        <taxon>Rhizopodaceae</taxon>
        <taxon>Rhizopus</taxon>
    </lineage>
</organism>
<keyword evidence="12" id="KW-0804">Transcription</keyword>
<feature type="transmembrane region" description="Helical" evidence="16">
    <location>
        <begin position="237"/>
        <end position="258"/>
    </location>
</feature>
<evidence type="ECO:0000256" key="1">
    <source>
        <dbReference type="ARBA" id="ARBA00004123"/>
    </source>
</evidence>
<evidence type="ECO:0000256" key="8">
    <source>
        <dbReference type="ARBA" id="ARBA00022970"/>
    </source>
</evidence>
<dbReference type="GO" id="GO:0015179">
    <property type="term" value="F:L-amino acid transmembrane transporter activity"/>
    <property type="evidence" value="ECO:0007669"/>
    <property type="project" value="TreeGrafter"/>
</dbReference>
<evidence type="ECO:0000256" key="13">
    <source>
        <dbReference type="ARBA" id="ARBA00023242"/>
    </source>
</evidence>
<feature type="transmembrane region" description="Helical" evidence="16">
    <location>
        <begin position="342"/>
        <end position="360"/>
    </location>
</feature>
<evidence type="ECO:0000256" key="11">
    <source>
        <dbReference type="ARBA" id="ARBA00023136"/>
    </source>
</evidence>
<dbReference type="Pfam" id="PF11221">
    <property type="entry name" value="Med21"/>
    <property type="match status" value="1"/>
</dbReference>
<feature type="transmembrane region" description="Helical" evidence="16">
    <location>
        <begin position="524"/>
        <end position="546"/>
    </location>
</feature>
<dbReference type="GO" id="GO:0016592">
    <property type="term" value="C:mediator complex"/>
    <property type="evidence" value="ECO:0007669"/>
    <property type="project" value="InterPro"/>
</dbReference>
<feature type="transmembrane region" description="Helical" evidence="16">
    <location>
        <begin position="284"/>
        <end position="306"/>
    </location>
</feature>
<evidence type="ECO:0000259" key="17">
    <source>
        <dbReference type="Pfam" id="PF01490"/>
    </source>
</evidence>
<keyword evidence="13" id="KW-0539">Nucleus</keyword>
<reference evidence="18" key="1">
    <citation type="journal article" date="2020" name="Microb. Genom.">
        <title>Genetic diversity of clinical and environmental Mucorales isolates obtained from an investigation of mucormycosis cases among solid organ transplant recipients.</title>
        <authorList>
            <person name="Nguyen M.H."/>
            <person name="Kaul D."/>
            <person name="Muto C."/>
            <person name="Cheng S.J."/>
            <person name="Richter R.A."/>
            <person name="Bruno V.M."/>
            <person name="Liu G."/>
            <person name="Beyhan S."/>
            <person name="Sundermann A.J."/>
            <person name="Mounaud S."/>
            <person name="Pasculle A.W."/>
            <person name="Nierman W.C."/>
            <person name="Driscoll E."/>
            <person name="Cumbie R."/>
            <person name="Clancy C.J."/>
            <person name="Dupont C.L."/>
        </authorList>
    </citation>
    <scope>NUCLEOTIDE SEQUENCE</scope>
    <source>
        <strain evidence="18">GL16</strain>
    </source>
</reference>
<dbReference type="OrthoDB" id="526653at2759"/>
<sequence>MDRLTQLQDAIDAMARMFTNSIYYVHEKSSMAELNKEIPVSQPKVQADDPQVFKENMHELVSDLVKKAKEIDSLIEVLPGIQQTEEEQIDILKALEEENKIVNNEYEEAVRDMADSSQSEQQTPESRSFVSSYSRASFRYMEENVGLPDHLSDDDNDDNDGTISVHKGFYLPTNTNSESSPLLYPNLQKVNTNQTIDSYHPSNKKSTFLQSIFNSINILLGVGILALPLGFKCAGWFIGLLIFCFCFGLTNYSAKILIKCLSTHPDSKTYGDMGAYTFGIRGRVFISFLFLTELVTVSIALVVLLTDGIASLFPHYDLIWVRLTTFIILTPTLFIPVRHLSYTSLLGILSIISLLCIILYDGLTKPNTPGSLRDPADTSIFPEKWLDIPLSFGLIMSGFAGHAVFPSIYHDMQNQKEYKKMVNYSYLMVAVIYMTVAVSGYIMFGSKTMEEITQNILTVPEYNQLLNRFAVYLVALNPIAKYGLTLNPVVLTWQTYIQSKFICILLTTITMVLLVWLLPNFDRVISLLGAFFSFFISGIFPLLCHIKLFRHTMSRWELALNLVLLTVASLMAITGTIKSFF</sequence>
<evidence type="ECO:0000256" key="10">
    <source>
        <dbReference type="ARBA" id="ARBA00023015"/>
    </source>
</evidence>
<dbReference type="AlphaFoldDB" id="A0A9P6YCK7"/>
<keyword evidence="11 16" id="KW-0472">Membrane</keyword>
<dbReference type="PANTHER" id="PTHR22950:SF692">
    <property type="entry name" value="TRANSMEMBRANE AMINO ACID TRANSPORTER FAMILY PROTEIN"/>
    <property type="match status" value="1"/>
</dbReference>
<keyword evidence="15" id="KW-0175">Coiled coil</keyword>
<dbReference type="SUPFAM" id="SSF140718">
    <property type="entry name" value="Mediator hinge subcomplex-like"/>
    <property type="match status" value="1"/>
</dbReference>
<keyword evidence="6" id="KW-0813">Transport</keyword>
<feature type="transmembrane region" description="Helical" evidence="16">
    <location>
        <begin position="421"/>
        <end position="444"/>
    </location>
</feature>
<keyword evidence="10" id="KW-0805">Transcription regulation</keyword>
<feature type="coiled-coil region" evidence="15">
    <location>
        <begin position="85"/>
        <end position="112"/>
    </location>
</feature>
<evidence type="ECO:0000256" key="6">
    <source>
        <dbReference type="ARBA" id="ARBA00022448"/>
    </source>
</evidence>
<comment type="caution">
    <text evidence="18">The sequence shown here is derived from an EMBL/GenBank/DDBJ whole genome shotgun (WGS) entry which is preliminary data.</text>
</comment>
<gene>
    <name evidence="18" type="ORF">G6F51_005992</name>
</gene>
<evidence type="ECO:0000256" key="9">
    <source>
        <dbReference type="ARBA" id="ARBA00022989"/>
    </source>
</evidence>
<evidence type="ECO:0000256" key="2">
    <source>
        <dbReference type="ARBA" id="ARBA00004141"/>
    </source>
</evidence>
<feature type="transmembrane region" description="Helical" evidence="16">
    <location>
        <begin position="469"/>
        <end position="489"/>
    </location>
</feature>
<feature type="transmembrane region" description="Helical" evidence="16">
    <location>
        <begin position="388"/>
        <end position="409"/>
    </location>
</feature>
<dbReference type="InterPro" id="IPR037212">
    <property type="entry name" value="Med7/Med21-like"/>
</dbReference>
<evidence type="ECO:0000313" key="19">
    <source>
        <dbReference type="Proteomes" id="UP000717996"/>
    </source>
</evidence>
<dbReference type="InterPro" id="IPR013057">
    <property type="entry name" value="AA_transpt_TM"/>
</dbReference>
<keyword evidence="8" id="KW-0029">Amino-acid transport</keyword>
<evidence type="ECO:0000256" key="3">
    <source>
        <dbReference type="ARBA" id="ARBA00005770"/>
    </source>
</evidence>
<keyword evidence="7 16" id="KW-0812">Transmembrane</keyword>
<dbReference type="InterPro" id="IPR021384">
    <property type="entry name" value="Mediator_Med21"/>
</dbReference>
<feature type="transmembrane region" description="Helical" evidence="16">
    <location>
        <begin position="212"/>
        <end position="231"/>
    </location>
</feature>
<feature type="domain" description="Amino acid transporter transmembrane" evidence="17">
    <location>
        <begin position="205"/>
        <end position="577"/>
    </location>
</feature>
<evidence type="ECO:0000256" key="4">
    <source>
        <dbReference type="ARBA" id="ARBA00008066"/>
    </source>
</evidence>
<evidence type="ECO:0000256" key="12">
    <source>
        <dbReference type="ARBA" id="ARBA00023163"/>
    </source>
</evidence>
<protein>
    <recommendedName>
        <fullName evidence="5">Mediator of RNA polymerase II transcription subunit 21</fullName>
    </recommendedName>
    <alternativeName>
        <fullName evidence="14">Mediator complex subunit 21</fullName>
    </alternativeName>
</protein>
<accession>A0A9P6YCK7</accession>
<evidence type="ECO:0000256" key="16">
    <source>
        <dbReference type="SAM" id="Phobius"/>
    </source>
</evidence>
<evidence type="ECO:0000256" key="15">
    <source>
        <dbReference type="SAM" id="Coils"/>
    </source>
</evidence>
<name>A0A9P6YCK7_RHIOR</name>
<comment type="subcellular location">
    <subcellularLocation>
        <location evidence="2">Membrane</location>
        <topology evidence="2">Multi-pass membrane protein</topology>
    </subcellularLocation>
    <subcellularLocation>
        <location evidence="1">Nucleus</location>
    </subcellularLocation>
</comment>
<proteinExistence type="inferred from homology"/>
<feature type="transmembrane region" description="Helical" evidence="16">
    <location>
        <begin position="318"/>
        <end position="335"/>
    </location>
</feature>
<dbReference type="Proteomes" id="UP000717996">
    <property type="component" value="Unassembled WGS sequence"/>
</dbReference>
<evidence type="ECO:0000256" key="14">
    <source>
        <dbReference type="ARBA" id="ARBA00031952"/>
    </source>
</evidence>
<dbReference type="GO" id="GO:0005774">
    <property type="term" value="C:vacuolar membrane"/>
    <property type="evidence" value="ECO:0007669"/>
    <property type="project" value="TreeGrafter"/>
</dbReference>